<comment type="caution">
    <text evidence="2">The sequence shown here is derived from an EMBL/GenBank/DDBJ whole genome shotgun (WGS) entry which is preliminary data.</text>
</comment>
<dbReference type="EMBL" id="JACCKX010000001">
    <property type="protein sequence ID" value="NZA01099.1"/>
    <property type="molecule type" value="Genomic_DNA"/>
</dbReference>
<dbReference type="PANTHER" id="PTHR42852:SF13">
    <property type="entry name" value="PROTEIN DIPZ"/>
    <property type="match status" value="1"/>
</dbReference>
<dbReference type="InterPro" id="IPR013766">
    <property type="entry name" value="Thioredoxin_domain"/>
</dbReference>
<sequence length="164" mass="17887">MNAATDAAMPEWDVAQWFNTDGPLRLADLRGQVVLIHAFQMLCPGCVIHAIPQARKLHELYGDQGVAVVGLHTVFEHHDAMQPHALLAFIHEYRLSFPVGVDAPSGDGQPIPRTMARLGLQGTPTTLVLDRQGRLRLRHFGHVDDLQLGVALGRLLAEPAVAAD</sequence>
<feature type="domain" description="Thioredoxin" evidence="1">
    <location>
        <begin position="3"/>
        <end position="157"/>
    </location>
</feature>
<dbReference type="GO" id="GO:0016491">
    <property type="term" value="F:oxidoreductase activity"/>
    <property type="evidence" value="ECO:0007669"/>
    <property type="project" value="InterPro"/>
</dbReference>
<dbReference type="InterPro" id="IPR036249">
    <property type="entry name" value="Thioredoxin-like_sf"/>
</dbReference>
<dbReference type="InterPro" id="IPR000866">
    <property type="entry name" value="AhpC/TSA"/>
</dbReference>
<evidence type="ECO:0000259" key="1">
    <source>
        <dbReference type="PROSITE" id="PS51352"/>
    </source>
</evidence>
<gene>
    <name evidence="2" type="ORF">H0I39_03725</name>
</gene>
<dbReference type="SUPFAM" id="SSF52833">
    <property type="entry name" value="Thioredoxin-like"/>
    <property type="match status" value="1"/>
</dbReference>
<organism evidence="2 3">
    <name type="scientific">Ottowia beijingensis</name>
    <dbReference type="NCBI Taxonomy" id="1207057"/>
    <lineage>
        <taxon>Bacteria</taxon>
        <taxon>Pseudomonadati</taxon>
        <taxon>Pseudomonadota</taxon>
        <taxon>Betaproteobacteria</taxon>
        <taxon>Burkholderiales</taxon>
        <taxon>Comamonadaceae</taxon>
        <taxon>Ottowia</taxon>
    </lineage>
</organism>
<evidence type="ECO:0000313" key="2">
    <source>
        <dbReference type="EMBL" id="NZA01099.1"/>
    </source>
</evidence>
<dbReference type="PANTHER" id="PTHR42852">
    <property type="entry name" value="THIOL:DISULFIDE INTERCHANGE PROTEIN DSBE"/>
    <property type="match status" value="1"/>
</dbReference>
<dbReference type="RefSeq" id="WP_180549609.1">
    <property type="nucleotide sequence ID" value="NZ_JACCKX010000001.1"/>
</dbReference>
<protein>
    <submittedName>
        <fullName evidence="2">Redoxin domain-containing protein</fullName>
    </submittedName>
</protein>
<dbReference type="InterPro" id="IPR050553">
    <property type="entry name" value="Thioredoxin_ResA/DsbE_sf"/>
</dbReference>
<keyword evidence="3" id="KW-1185">Reference proteome</keyword>
<dbReference type="GO" id="GO:0016209">
    <property type="term" value="F:antioxidant activity"/>
    <property type="evidence" value="ECO:0007669"/>
    <property type="project" value="InterPro"/>
</dbReference>
<name>A0A853IXM1_9BURK</name>
<dbReference type="Gene3D" id="3.40.30.10">
    <property type="entry name" value="Glutaredoxin"/>
    <property type="match status" value="1"/>
</dbReference>
<dbReference type="PROSITE" id="PS51352">
    <property type="entry name" value="THIOREDOXIN_2"/>
    <property type="match status" value="1"/>
</dbReference>
<dbReference type="AlphaFoldDB" id="A0A853IXM1"/>
<dbReference type="Pfam" id="PF00578">
    <property type="entry name" value="AhpC-TSA"/>
    <property type="match status" value="1"/>
</dbReference>
<proteinExistence type="predicted"/>
<dbReference type="Proteomes" id="UP000589716">
    <property type="component" value="Unassembled WGS sequence"/>
</dbReference>
<reference evidence="2 3" key="1">
    <citation type="submission" date="2020-07" db="EMBL/GenBank/DDBJ databases">
        <authorList>
            <person name="Maaloum M."/>
        </authorList>
    </citation>
    <scope>NUCLEOTIDE SEQUENCE [LARGE SCALE GENOMIC DNA]</scope>
    <source>
        <strain evidence="2 3">GCS-AN-3</strain>
    </source>
</reference>
<evidence type="ECO:0000313" key="3">
    <source>
        <dbReference type="Proteomes" id="UP000589716"/>
    </source>
</evidence>
<accession>A0A853IXM1</accession>